<name>A0A834IP38_RHYFE</name>
<proteinExistence type="predicted"/>
<dbReference type="EMBL" id="JAACXV010000070">
    <property type="protein sequence ID" value="KAF7284739.1"/>
    <property type="molecule type" value="Genomic_DNA"/>
</dbReference>
<reference evidence="2" key="1">
    <citation type="submission" date="2020-08" db="EMBL/GenBank/DDBJ databases">
        <title>Genome sequencing and assembly of the red palm weevil Rhynchophorus ferrugineus.</title>
        <authorList>
            <person name="Dias G.B."/>
            <person name="Bergman C.M."/>
            <person name="Manee M."/>
        </authorList>
    </citation>
    <scope>NUCLEOTIDE SEQUENCE</scope>
    <source>
        <strain evidence="2">AA-2017</strain>
        <tissue evidence="2">Whole larva</tissue>
    </source>
</reference>
<dbReference type="CDD" id="cd17039">
    <property type="entry name" value="Ubl_ubiquitin_like"/>
    <property type="match status" value="1"/>
</dbReference>
<feature type="transmembrane region" description="Helical" evidence="1">
    <location>
        <begin position="6"/>
        <end position="27"/>
    </location>
</feature>
<gene>
    <name evidence="2" type="ORF">GWI33_021609</name>
</gene>
<accession>A0A834IP38</accession>
<evidence type="ECO:0000256" key="1">
    <source>
        <dbReference type="SAM" id="Phobius"/>
    </source>
</evidence>
<organism evidence="2 3">
    <name type="scientific">Rhynchophorus ferrugineus</name>
    <name type="common">Red palm weevil</name>
    <name type="synonym">Curculio ferrugineus</name>
    <dbReference type="NCBI Taxonomy" id="354439"/>
    <lineage>
        <taxon>Eukaryota</taxon>
        <taxon>Metazoa</taxon>
        <taxon>Ecdysozoa</taxon>
        <taxon>Arthropoda</taxon>
        <taxon>Hexapoda</taxon>
        <taxon>Insecta</taxon>
        <taxon>Pterygota</taxon>
        <taxon>Neoptera</taxon>
        <taxon>Endopterygota</taxon>
        <taxon>Coleoptera</taxon>
        <taxon>Polyphaga</taxon>
        <taxon>Cucujiformia</taxon>
        <taxon>Curculionidae</taxon>
        <taxon>Dryophthorinae</taxon>
        <taxon>Rhynchophorus</taxon>
    </lineage>
</organism>
<keyword evidence="1" id="KW-1133">Transmembrane helix</keyword>
<sequence length="97" mass="10811">MSRGMLIAILVIYVASINGFLISVRFLPIEPRVTNIISIPGLHPSNLVKSVETIVVDALRIKEKITLFYKGRILDVNKRLKYYNIGDSSVLTAKPAN</sequence>
<dbReference type="SUPFAM" id="SSF54236">
    <property type="entry name" value="Ubiquitin-like"/>
    <property type="match status" value="1"/>
</dbReference>
<evidence type="ECO:0000313" key="3">
    <source>
        <dbReference type="Proteomes" id="UP000625711"/>
    </source>
</evidence>
<evidence type="ECO:0008006" key="4">
    <source>
        <dbReference type="Google" id="ProtNLM"/>
    </source>
</evidence>
<evidence type="ECO:0000313" key="2">
    <source>
        <dbReference type="EMBL" id="KAF7284739.1"/>
    </source>
</evidence>
<protein>
    <recommendedName>
        <fullName evidence="4">Ubiquitin-like domain-containing protein</fullName>
    </recommendedName>
</protein>
<dbReference type="AlphaFoldDB" id="A0A834IP38"/>
<keyword evidence="1" id="KW-0812">Transmembrane</keyword>
<dbReference type="Proteomes" id="UP000625711">
    <property type="component" value="Unassembled WGS sequence"/>
</dbReference>
<comment type="caution">
    <text evidence="2">The sequence shown here is derived from an EMBL/GenBank/DDBJ whole genome shotgun (WGS) entry which is preliminary data.</text>
</comment>
<keyword evidence="1" id="KW-0472">Membrane</keyword>
<keyword evidence="3" id="KW-1185">Reference proteome</keyword>
<dbReference type="InterPro" id="IPR029071">
    <property type="entry name" value="Ubiquitin-like_domsf"/>
</dbReference>